<dbReference type="InterPro" id="IPR029016">
    <property type="entry name" value="GAF-like_dom_sf"/>
</dbReference>
<sequence>MDGFDPIELVKDIARRSSFTASSHNADRDYKNVDDASLIYGIASGHRDQLSRYDLTVLSKEQLLVLLGFSNTIMSQSLPVKCIFLTLKSLKTNLSAELVEICYPDKETADWVVHSVGKDGILHKKSIPYLSEGAHYHAFTSGAFVRIDDCNGNPMYNMQFDRHTDLELQNLLICPLFDSKHSVWGLASIANRPFTMRSPSNNTISSNLQSPLSEARMAPLNSEVSSMSSTASTTTSYSDCRTMTFQNDLSSIDECVCHTEAVDCIEPLDLMAYRETAPSLHDDGGIWDISTLTLALQMCDIGGQCISNAIGWRHLDATREKADGLMTLMHSIFADKLGIQSCVVALTTHAKKLMQAERCTVYIVDQTHEQLWSISSDDGSQIVVPLSHGCAGVCAATGESIAIDNTYEDPRFDSEFDSRAGVEMRNVAWVPIKSADCTRSLAVIEVINKQAEELLHFDEEDIRLLEIFAAIVGPQLERSDFALSVSRPAETEAGLAFKTVSQTLSSAARQHVTEPCIPETEEE</sequence>
<dbReference type="Gene3D" id="3.30.450.40">
    <property type="match status" value="2"/>
</dbReference>
<evidence type="ECO:0000259" key="1">
    <source>
        <dbReference type="SMART" id="SM00065"/>
    </source>
</evidence>
<reference evidence="2" key="1">
    <citation type="submission" date="2023-08" db="EMBL/GenBank/DDBJ databases">
        <title>Draft sequence of the Babesia gibsoni genome.</title>
        <authorList>
            <person name="Yamagishi J.Y."/>
            <person name="Xuan X.X."/>
        </authorList>
    </citation>
    <scope>NUCLEOTIDE SEQUENCE</scope>
    <source>
        <strain evidence="2">Azabu</strain>
    </source>
</reference>
<dbReference type="SUPFAM" id="SSF55781">
    <property type="entry name" value="GAF domain-like"/>
    <property type="match status" value="2"/>
</dbReference>
<gene>
    <name evidence="2" type="ORF">BgAZ_402720</name>
</gene>
<organism evidence="2 3">
    <name type="scientific">Babesia gibsoni</name>
    <dbReference type="NCBI Taxonomy" id="33632"/>
    <lineage>
        <taxon>Eukaryota</taxon>
        <taxon>Sar</taxon>
        <taxon>Alveolata</taxon>
        <taxon>Apicomplexa</taxon>
        <taxon>Aconoidasida</taxon>
        <taxon>Piroplasmida</taxon>
        <taxon>Babesiidae</taxon>
        <taxon>Babesia</taxon>
    </lineage>
</organism>
<dbReference type="AlphaFoldDB" id="A0AAD8LPZ7"/>
<dbReference type="SMART" id="SM00065">
    <property type="entry name" value="GAF"/>
    <property type="match status" value="1"/>
</dbReference>
<comment type="caution">
    <text evidence="2">The sequence shown here is derived from an EMBL/GenBank/DDBJ whole genome shotgun (WGS) entry which is preliminary data.</text>
</comment>
<feature type="domain" description="GAF" evidence="1">
    <location>
        <begin position="338"/>
        <end position="486"/>
    </location>
</feature>
<dbReference type="Proteomes" id="UP001230268">
    <property type="component" value="Unassembled WGS sequence"/>
</dbReference>
<dbReference type="InterPro" id="IPR003018">
    <property type="entry name" value="GAF"/>
</dbReference>
<dbReference type="Pfam" id="PF01590">
    <property type="entry name" value="GAF"/>
    <property type="match status" value="1"/>
</dbReference>
<accession>A0AAD8LPZ7</accession>
<dbReference type="EMBL" id="JAVEPI010000004">
    <property type="protein sequence ID" value="KAK1442242.1"/>
    <property type="molecule type" value="Genomic_DNA"/>
</dbReference>
<proteinExistence type="predicted"/>
<evidence type="ECO:0000313" key="2">
    <source>
        <dbReference type="EMBL" id="KAK1442242.1"/>
    </source>
</evidence>
<evidence type="ECO:0000313" key="3">
    <source>
        <dbReference type="Proteomes" id="UP001230268"/>
    </source>
</evidence>
<name>A0AAD8LPZ7_BABGI</name>
<keyword evidence="3" id="KW-1185">Reference proteome</keyword>
<protein>
    <submittedName>
        <fullName evidence="2">GAF-like domain containing protein</fullName>
    </submittedName>
</protein>